<proteinExistence type="predicted"/>
<name>A0A8S5TTT1_9CAUD</name>
<reference evidence="1" key="1">
    <citation type="journal article" date="2021" name="Proc. Natl. Acad. Sci. U.S.A.">
        <title>A Catalog of Tens of Thousands of Viruses from Human Metagenomes Reveals Hidden Associations with Chronic Diseases.</title>
        <authorList>
            <person name="Tisza M.J."/>
            <person name="Buck C.B."/>
        </authorList>
    </citation>
    <scope>NUCLEOTIDE SEQUENCE</scope>
    <source>
        <strain evidence="1">Ct5jB2</strain>
    </source>
</reference>
<evidence type="ECO:0000313" key="1">
    <source>
        <dbReference type="EMBL" id="DAF85613.1"/>
    </source>
</evidence>
<dbReference type="EMBL" id="BK015927">
    <property type="protein sequence ID" value="DAF85613.1"/>
    <property type="molecule type" value="Genomic_DNA"/>
</dbReference>
<accession>A0A8S5TTT1</accession>
<protein>
    <submittedName>
        <fullName evidence="1">Uncharacterized protein</fullName>
    </submittedName>
</protein>
<sequence>MISTIERDWICKNGVFYFPMKELPDWYGIPNIGFVYHGEWSDSEVEYKGKRINCNDIEEVMWENYREDCLEERIEDTFDGFYIYMKEHQNEVYEILEEIMNREED</sequence>
<organism evidence="1">
    <name type="scientific">Siphoviridae sp. ct5jB2</name>
    <dbReference type="NCBI Taxonomy" id="2825337"/>
    <lineage>
        <taxon>Viruses</taxon>
        <taxon>Duplodnaviria</taxon>
        <taxon>Heunggongvirae</taxon>
        <taxon>Uroviricota</taxon>
        <taxon>Caudoviricetes</taxon>
    </lineage>
</organism>